<dbReference type="PRINTS" id="PR00132">
    <property type="entry name" value="GLHYDRLASE2"/>
</dbReference>
<feature type="domain" description="Glycosyl hydrolases family 2 sugar binding" evidence="7">
    <location>
        <begin position="94"/>
        <end position="188"/>
    </location>
</feature>
<evidence type="ECO:0000256" key="3">
    <source>
        <dbReference type="ARBA" id="ARBA00023295"/>
    </source>
</evidence>
<dbReference type="Gene3D" id="2.60.40.10">
    <property type="entry name" value="Immunoglobulins"/>
    <property type="match status" value="3"/>
</dbReference>
<dbReference type="Proteomes" id="UP000199437">
    <property type="component" value="Unassembled WGS sequence"/>
</dbReference>
<keyword evidence="11" id="KW-1185">Reference proteome</keyword>
<evidence type="ECO:0000313" key="10">
    <source>
        <dbReference type="EMBL" id="SEW20860.1"/>
    </source>
</evidence>
<dbReference type="InterPro" id="IPR051913">
    <property type="entry name" value="GH2_Domain-Containing"/>
</dbReference>
<feature type="domain" description="Glycoside hydrolase family 2" evidence="9">
    <location>
        <begin position="703"/>
        <end position="804"/>
    </location>
</feature>
<evidence type="ECO:0000259" key="9">
    <source>
        <dbReference type="Pfam" id="PF18565"/>
    </source>
</evidence>
<dbReference type="InterPro" id="IPR008964">
    <property type="entry name" value="Invasin/intimin_cell_adhesion"/>
</dbReference>
<evidence type="ECO:0000259" key="6">
    <source>
        <dbReference type="Pfam" id="PF02836"/>
    </source>
</evidence>
<dbReference type="InterPro" id="IPR008979">
    <property type="entry name" value="Galactose-bd-like_sf"/>
</dbReference>
<dbReference type="PANTHER" id="PTHR42732">
    <property type="entry name" value="BETA-GALACTOSIDASE"/>
    <property type="match status" value="1"/>
</dbReference>
<dbReference type="InterPro" id="IPR006101">
    <property type="entry name" value="Glyco_hydro_2"/>
</dbReference>
<dbReference type="Pfam" id="PF18565">
    <property type="entry name" value="Glyco_hydro2_C5"/>
    <property type="match status" value="1"/>
</dbReference>
<gene>
    <name evidence="10" type="ORF">SAMN05216290_1930</name>
</gene>
<feature type="domain" description="Glycoside hydrolase family 2 immunoglobulin-like beta-sandwich" evidence="5">
    <location>
        <begin position="201"/>
        <end position="300"/>
    </location>
</feature>
<sequence length="809" mass="91343">MIQPNMLKKLPQLLVLLMAILSYSCSSKKTESRITSDFNKDWYFTLADSTLDASNPTFDDSHWRQLRLPHDWSIEGEFSQDNPAGVGGGALPGGIGWYRKSFVVPKADSAKNIFIDFDGVYMNSEVWINGELLGKRPNGYISFRYELTPHLKFGEENVVAVKVNNSAQPNSRWYSGSGIYRNVRLVKTSDVFVDHWGAKVTTPEVSKSQAKVRIALQINNRGDAGEVNVINTVVDQNGKTIAELSEVQNLQTGTNQLTYDMAVQAPHLWSVADPFMHKVITKIENESGELDTYETPLGFRFYEFDSEKGFVLNGEQLKILGVCNHHDLGALGAAVNTRALQRQLEIMKEMGVNGIRTAHNPPAPELLALCDSMGFIVMDEVFDMWAKKKSEYDYSLYWDEWHEKDLVDFIKRDQNHPSIFVWSIGNEILEQWDSTGITIAKELADRVRELDDRPITSALNDPQPHNNIYKSGALDIVGFNYSHKLYEDFQKNFPGEVFIATETTSALATRGHYDMPSDTIKRWPIRWDLEFTEGNADNTVSAYDHVSTPWGSTHEETWKIMKEHDFLTGMYIWTGFDYLGEPTPYGWPSRSSYFGIVDLAGFPKDAYYMYQSEWTDKDVLHVFPHWNWAEGEAVDIWAYYNNADEVELFLNGESQGIRKKERDDLHVVWRIPFEAGTLKAISRKDGKEVLTKEIKTAGAAAQIELLADRNSIQADGKDLSFVTVKVLDKDGNLVPNAANLIEFELKGNGKIIAVDNGDPTSMEAFQAKQRKAFKGLALVVIQSDEVKGEIKLIAKSEGLTQKSLTIGTH</sequence>
<feature type="signal peptide" evidence="4">
    <location>
        <begin position="1"/>
        <end position="24"/>
    </location>
</feature>
<evidence type="ECO:0000259" key="5">
    <source>
        <dbReference type="Pfam" id="PF00703"/>
    </source>
</evidence>
<dbReference type="Pfam" id="PF02836">
    <property type="entry name" value="Glyco_hydro_2_C"/>
    <property type="match status" value="1"/>
</dbReference>
<feature type="chain" id="PRO_5011588779" evidence="4">
    <location>
        <begin position="25"/>
        <end position="809"/>
    </location>
</feature>
<dbReference type="PANTHER" id="PTHR42732:SF1">
    <property type="entry name" value="BETA-MANNOSIDASE"/>
    <property type="match status" value="1"/>
</dbReference>
<name>A0A1I0Q1Z7_9BACT</name>
<feature type="domain" description="DUF4982" evidence="8">
    <location>
        <begin position="631"/>
        <end position="689"/>
    </location>
</feature>
<dbReference type="SUPFAM" id="SSF51445">
    <property type="entry name" value="(Trans)glycosidases"/>
    <property type="match status" value="1"/>
</dbReference>
<keyword evidence="3" id="KW-0326">Glycosidase</keyword>
<dbReference type="SUPFAM" id="SSF49373">
    <property type="entry name" value="Invasin/intimin cell-adhesion fragments"/>
    <property type="match status" value="1"/>
</dbReference>
<dbReference type="SUPFAM" id="SSF49785">
    <property type="entry name" value="Galactose-binding domain-like"/>
    <property type="match status" value="1"/>
</dbReference>
<keyword evidence="2" id="KW-0378">Hydrolase</keyword>
<dbReference type="GO" id="GO:0005975">
    <property type="term" value="P:carbohydrate metabolic process"/>
    <property type="evidence" value="ECO:0007669"/>
    <property type="project" value="InterPro"/>
</dbReference>
<dbReference type="AlphaFoldDB" id="A0A1I0Q1Z7"/>
<dbReference type="InterPro" id="IPR006103">
    <property type="entry name" value="Glyco_hydro_2_cat"/>
</dbReference>
<dbReference type="STRING" id="1267423.SAMN05216290_1930"/>
<dbReference type="SUPFAM" id="SSF49303">
    <property type="entry name" value="beta-Galactosidase/glucuronidase domain"/>
    <property type="match status" value="1"/>
</dbReference>
<accession>A0A1I0Q1Z7</accession>
<dbReference type="GO" id="GO:0004553">
    <property type="term" value="F:hydrolase activity, hydrolyzing O-glycosyl compounds"/>
    <property type="evidence" value="ECO:0007669"/>
    <property type="project" value="InterPro"/>
</dbReference>
<protein>
    <submittedName>
        <fullName evidence="10">Beta-galactosidase</fullName>
    </submittedName>
</protein>
<comment type="similarity">
    <text evidence="1">Belongs to the glycosyl hydrolase 2 family.</text>
</comment>
<evidence type="ECO:0000259" key="7">
    <source>
        <dbReference type="Pfam" id="PF02837"/>
    </source>
</evidence>
<reference evidence="11" key="1">
    <citation type="submission" date="2016-10" db="EMBL/GenBank/DDBJ databases">
        <authorList>
            <person name="Varghese N."/>
            <person name="Submissions S."/>
        </authorList>
    </citation>
    <scope>NUCLEOTIDE SEQUENCE [LARGE SCALE GENOMIC DNA]</scope>
    <source>
        <strain evidence="11">CGMCC 1.12402</strain>
    </source>
</reference>
<dbReference type="InterPro" id="IPR032311">
    <property type="entry name" value="DUF4982"/>
</dbReference>
<dbReference type="InterPro" id="IPR040605">
    <property type="entry name" value="Glyco_hydro2_dom5"/>
</dbReference>
<proteinExistence type="inferred from homology"/>
<evidence type="ECO:0000259" key="8">
    <source>
        <dbReference type="Pfam" id="PF16355"/>
    </source>
</evidence>
<evidence type="ECO:0000256" key="4">
    <source>
        <dbReference type="SAM" id="SignalP"/>
    </source>
</evidence>
<keyword evidence="4" id="KW-0732">Signal</keyword>
<dbReference type="Gene3D" id="2.60.120.260">
    <property type="entry name" value="Galactose-binding domain-like"/>
    <property type="match status" value="1"/>
</dbReference>
<evidence type="ECO:0000313" key="11">
    <source>
        <dbReference type="Proteomes" id="UP000199437"/>
    </source>
</evidence>
<dbReference type="InterPro" id="IPR006102">
    <property type="entry name" value="Ig-like_GH2"/>
</dbReference>
<dbReference type="InterPro" id="IPR017853">
    <property type="entry name" value="GH"/>
</dbReference>
<dbReference type="EMBL" id="FOIR01000002">
    <property type="protein sequence ID" value="SEW20860.1"/>
    <property type="molecule type" value="Genomic_DNA"/>
</dbReference>
<dbReference type="Pfam" id="PF00703">
    <property type="entry name" value="Glyco_hydro_2"/>
    <property type="match status" value="1"/>
</dbReference>
<dbReference type="Pfam" id="PF02837">
    <property type="entry name" value="Glyco_hydro_2_N"/>
    <property type="match status" value="1"/>
</dbReference>
<dbReference type="NCBIfam" id="NF041463">
    <property type="entry name" value="GalB"/>
    <property type="match status" value="1"/>
</dbReference>
<dbReference type="Pfam" id="PF16355">
    <property type="entry name" value="DUF4982"/>
    <property type="match status" value="1"/>
</dbReference>
<evidence type="ECO:0000256" key="1">
    <source>
        <dbReference type="ARBA" id="ARBA00007401"/>
    </source>
</evidence>
<dbReference type="InterPro" id="IPR036156">
    <property type="entry name" value="Beta-gal/glucu_dom_sf"/>
</dbReference>
<organism evidence="10 11">
    <name type="scientific">Roseivirga pacifica</name>
    <dbReference type="NCBI Taxonomy" id="1267423"/>
    <lineage>
        <taxon>Bacteria</taxon>
        <taxon>Pseudomonadati</taxon>
        <taxon>Bacteroidota</taxon>
        <taxon>Cytophagia</taxon>
        <taxon>Cytophagales</taxon>
        <taxon>Roseivirgaceae</taxon>
        <taxon>Roseivirga</taxon>
    </lineage>
</organism>
<dbReference type="Gene3D" id="3.20.20.80">
    <property type="entry name" value="Glycosidases"/>
    <property type="match status" value="1"/>
</dbReference>
<dbReference type="InterPro" id="IPR006104">
    <property type="entry name" value="Glyco_hydro_2_N"/>
</dbReference>
<dbReference type="InterPro" id="IPR013783">
    <property type="entry name" value="Ig-like_fold"/>
</dbReference>
<dbReference type="InterPro" id="IPR048229">
    <property type="entry name" value="GalB-like"/>
</dbReference>
<feature type="domain" description="Glycoside hydrolase family 2 catalytic" evidence="6">
    <location>
        <begin position="308"/>
        <end position="489"/>
    </location>
</feature>
<evidence type="ECO:0000256" key="2">
    <source>
        <dbReference type="ARBA" id="ARBA00022801"/>
    </source>
</evidence>